<accession>A0A1I7XWV6</accession>
<evidence type="ECO:0000313" key="1">
    <source>
        <dbReference type="Proteomes" id="UP000095287"/>
    </source>
</evidence>
<reference evidence="2" key="1">
    <citation type="submission" date="2016-11" db="UniProtKB">
        <authorList>
            <consortium name="WormBaseParasite"/>
        </authorList>
    </citation>
    <scope>IDENTIFICATION</scope>
</reference>
<dbReference type="AlphaFoldDB" id="A0A1I7XWV6"/>
<keyword evidence="1" id="KW-1185">Reference proteome</keyword>
<dbReference type="InterPro" id="IPR035126">
    <property type="entry name" value="SCVP"/>
</dbReference>
<protein>
    <submittedName>
        <fullName evidence="2">HMA domain-containing protein</fullName>
    </submittedName>
</protein>
<dbReference type="Pfam" id="PF17619">
    <property type="entry name" value="SCVP"/>
    <property type="match status" value="1"/>
</dbReference>
<dbReference type="Proteomes" id="UP000095287">
    <property type="component" value="Unplaced"/>
</dbReference>
<sequence length="74" mass="8254">LRYVVAQAPDLHVEKVHREVANVDGKIAVLYRLKGEDACQKVASIAELGVTFSDLIDNIEVDCKDGQKKVFKKQ</sequence>
<organism evidence="1 2">
    <name type="scientific">Steinernema glaseri</name>
    <dbReference type="NCBI Taxonomy" id="37863"/>
    <lineage>
        <taxon>Eukaryota</taxon>
        <taxon>Metazoa</taxon>
        <taxon>Ecdysozoa</taxon>
        <taxon>Nematoda</taxon>
        <taxon>Chromadorea</taxon>
        <taxon>Rhabditida</taxon>
        <taxon>Tylenchina</taxon>
        <taxon>Panagrolaimomorpha</taxon>
        <taxon>Strongyloidoidea</taxon>
        <taxon>Steinernematidae</taxon>
        <taxon>Steinernema</taxon>
    </lineage>
</organism>
<evidence type="ECO:0000313" key="2">
    <source>
        <dbReference type="WBParaSite" id="L893_g1014.t1"/>
    </source>
</evidence>
<dbReference type="WBParaSite" id="L893_g1014.t1">
    <property type="protein sequence ID" value="L893_g1014.t1"/>
    <property type="gene ID" value="L893_g1014"/>
</dbReference>
<name>A0A1I7XWV6_9BILA</name>
<proteinExistence type="predicted"/>